<dbReference type="PROSITE" id="PS00108">
    <property type="entry name" value="PROTEIN_KINASE_ST"/>
    <property type="match status" value="1"/>
</dbReference>
<evidence type="ECO:0000259" key="6">
    <source>
        <dbReference type="PROSITE" id="PS50011"/>
    </source>
</evidence>
<dbReference type="AlphaFoldDB" id="A0A6B3NGG0"/>
<keyword evidence="2 5" id="KW-0547">Nucleotide-binding</keyword>
<dbReference type="Gene3D" id="1.10.510.10">
    <property type="entry name" value="Transferase(Phosphotransferase) domain 1"/>
    <property type="match status" value="1"/>
</dbReference>
<dbReference type="GO" id="GO:0005524">
    <property type="term" value="F:ATP binding"/>
    <property type="evidence" value="ECO:0007669"/>
    <property type="project" value="UniProtKB-UniRule"/>
</dbReference>
<dbReference type="PANTHER" id="PTHR43289:SF34">
    <property type="entry name" value="SERINE_THREONINE-PROTEIN KINASE YBDM-RELATED"/>
    <property type="match status" value="1"/>
</dbReference>
<dbReference type="PROSITE" id="PS00107">
    <property type="entry name" value="PROTEIN_KINASE_ATP"/>
    <property type="match status" value="1"/>
</dbReference>
<feature type="binding site" evidence="5">
    <location>
        <position position="45"/>
    </location>
    <ligand>
        <name>ATP</name>
        <dbReference type="ChEBI" id="CHEBI:30616"/>
    </ligand>
</feature>
<dbReference type="SMART" id="SM00220">
    <property type="entry name" value="S_TKc"/>
    <property type="match status" value="1"/>
</dbReference>
<keyword evidence="4 5" id="KW-0067">ATP-binding</keyword>
<dbReference type="Gene3D" id="3.30.200.20">
    <property type="entry name" value="Phosphorylase Kinase, domain 1"/>
    <property type="match status" value="1"/>
</dbReference>
<evidence type="ECO:0000313" key="7">
    <source>
        <dbReference type="EMBL" id="NER29104.1"/>
    </source>
</evidence>
<dbReference type="PANTHER" id="PTHR43289">
    <property type="entry name" value="MITOGEN-ACTIVATED PROTEIN KINASE KINASE KINASE 20-RELATED"/>
    <property type="match status" value="1"/>
</dbReference>
<dbReference type="GO" id="GO:0004674">
    <property type="term" value="F:protein serine/threonine kinase activity"/>
    <property type="evidence" value="ECO:0007669"/>
    <property type="project" value="UniProtKB-KW"/>
</dbReference>
<accession>A0A6B3NGG0</accession>
<sequence length="511" mass="58587">MRTDLDNGRLLANRYQLKELIGKGAMGRVYQARDMLLGGVIVAVKFLSQTLLTKNMRQRFEREATICALLGEESIHIVRVRDYGVDENEVPFYVMEYIDGESLSQVIRKRPLNVPRFLKISRQICLGLQRAHQGIIFEGKVSPIIHRDIKPSNILITQDSSVGELIKILDFGIAKLLESESDQTHSFMGTLAYCSPEQMEGKELDERSDIYSLGVMMFEMLTGEMPIVAETRSFGGWYKAHHQFSPRPFESVNPKLILPKPLRNLVMRCLAKEPSKRPQSAVEMLQVLESFERSYIHSQQVAKKIADMLEKSPIVAQTPTKYQPSADEICRRSSWPKDKPQKSIVFPHIIANTPEALATLWVMLTKQDIQNRCQSTRYNQFLCVISPHPMVLWITALHNREFGVRWLPCYLDLKTSLGQRMVRLLGEAGCYRILFFALSEPTHPQTVMTSTIAPLQCQRLKEWANISQTLVSTDQPHRSKRILKQEYEKLKSKILIKLEALHTDYPTDISD</sequence>
<dbReference type="CDD" id="cd14014">
    <property type="entry name" value="STKc_PknB_like"/>
    <property type="match status" value="1"/>
</dbReference>
<gene>
    <name evidence="7" type="ORF">F6J89_16070</name>
</gene>
<dbReference type="PROSITE" id="PS50011">
    <property type="entry name" value="PROTEIN_KINASE_DOM"/>
    <property type="match status" value="1"/>
</dbReference>
<dbReference type="SUPFAM" id="SSF56112">
    <property type="entry name" value="Protein kinase-like (PK-like)"/>
    <property type="match status" value="1"/>
</dbReference>
<dbReference type="InterPro" id="IPR017441">
    <property type="entry name" value="Protein_kinase_ATP_BS"/>
</dbReference>
<comment type="caution">
    <text evidence="7">The sequence shown here is derived from an EMBL/GenBank/DDBJ whole genome shotgun (WGS) entry which is preliminary data.</text>
</comment>
<keyword evidence="7" id="KW-0723">Serine/threonine-protein kinase</keyword>
<dbReference type="Pfam" id="PF00069">
    <property type="entry name" value="Pkinase"/>
    <property type="match status" value="1"/>
</dbReference>
<protein>
    <submittedName>
        <fullName evidence="7">Serine/threonine protein kinase</fullName>
    </submittedName>
</protein>
<dbReference type="InterPro" id="IPR000719">
    <property type="entry name" value="Prot_kinase_dom"/>
</dbReference>
<reference evidence="7" key="1">
    <citation type="submission" date="2019-11" db="EMBL/GenBank/DDBJ databases">
        <title>Genomic insights into an expanded diversity of filamentous marine cyanobacteria reveals the extraordinary biosynthetic potential of Moorea and Okeania.</title>
        <authorList>
            <person name="Ferreira Leao T."/>
            <person name="Wang M."/>
            <person name="Moss N."/>
            <person name="Da Silva R."/>
            <person name="Sanders J."/>
            <person name="Nurk S."/>
            <person name="Gurevich A."/>
            <person name="Humphrey G."/>
            <person name="Reher R."/>
            <person name="Zhu Q."/>
            <person name="Belda-Ferre P."/>
            <person name="Glukhov E."/>
            <person name="Rex R."/>
            <person name="Dorrestein P.C."/>
            <person name="Knight R."/>
            <person name="Pevzner P."/>
            <person name="Gerwick W.H."/>
            <person name="Gerwick L."/>
        </authorList>
    </citation>
    <scope>NUCLEOTIDE SEQUENCE</scope>
    <source>
        <strain evidence="7">SIO1C4</strain>
    </source>
</reference>
<proteinExistence type="predicted"/>
<evidence type="ECO:0000256" key="3">
    <source>
        <dbReference type="ARBA" id="ARBA00022777"/>
    </source>
</evidence>
<name>A0A6B3NGG0_9CYAN</name>
<evidence type="ECO:0000256" key="4">
    <source>
        <dbReference type="ARBA" id="ARBA00022840"/>
    </source>
</evidence>
<dbReference type="InterPro" id="IPR008271">
    <property type="entry name" value="Ser/Thr_kinase_AS"/>
</dbReference>
<organism evidence="7">
    <name type="scientific">Symploca sp. SIO1C4</name>
    <dbReference type="NCBI Taxonomy" id="2607765"/>
    <lineage>
        <taxon>Bacteria</taxon>
        <taxon>Bacillati</taxon>
        <taxon>Cyanobacteriota</taxon>
        <taxon>Cyanophyceae</taxon>
        <taxon>Coleofasciculales</taxon>
        <taxon>Coleofasciculaceae</taxon>
        <taxon>Symploca</taxon>
    </lineage>
</organism>
<dbReference type="EMBL" id="JAAHFQ010000308">
    <property type="protein sequence ID" value="NER29104.1"/>
    <property type="molecule type" value="Genomic_DNA"/>
</dbReference>
<evidence type="ECO:0000256" key="5">
    <source>
        <dbReference type="PROSITE-ProRule" id="PRU10141"/>
    </source>
</evidence>
<feature type="domain" description="Protein kinase" evidence="6">
    <location>
        <begin position="15"/>
        <end position="296"/>
    </location>
</feature>
<dbReference type="InterPro" id="IPR011009">
    <property type="entry name" value="Kinase-like_dom_sf"/>
</dbReference>
<evidence type="ECO:0000256" key="1">
    <source>
        <dbReference type="ARBA" id="ARBA00022679"/>
    </source>
</evidence>
<keyword evidence="1" id="KW-0808">Transferase</keyword>
<keyword evidence="3 7" id="KW-0418">Kinase</keyword>
<evidence type="ECO:0000256" key="2">
    <source>
        <dbReference type="ARBA" id="ARBA00022741"/>
    </source>
</evidence>